<evidence type="ECO:0000259" key="7">
    <source>
        <dbReference type="PROSITE" id="PS51006"/>
    </source>
</evidence>
<dbReference type="PANTHER" id="PTHR43317:SF1">
    <property type="entry name" value="THERMOSPERMINE SYNTHASE ACAULIS5"/>
    <property type="match status" value="1"/>
</dbReference>
<keyword evidence="3 6" id="KW-0620">Polyamine biosynthesis</keyword>
<evidence type="ECO:0000313" key="8">
    <source>
        <dbReference type="EMBL" id="KAJ8602795.1"/>
    </source>
</evidence>
<dbReference type="Gene3D" id="2.30.140.10">
    <property type="entry name" value="Spermidine synthase, tetramerisation domain"/>
    <property type="match status" value="1"/>
</dbReference>
<comment type="similarity">
    <text evidence="1">Belongs to the spermidine/spermine synthase family.</text>
</comment>
<comment type="catalytic activity">
    <reaction evidence="4">
        <text>S-adenosyl 3-(methylsulfanyl)propylamine + spermidine = thermospermine + S-methyl-5'-thioadenosine + H(+)</text>
        <dbReference type="Rhea" id="RHEA:30515"/>
        <dbReference type="ChEBI" id="CHEBI:15378"/>
        <dbReference type="ChEBI" id="CHEBI:17509"/>
        <dbReference type="ChEBI" id="CHEBI:57443"/>
        <dbReference type="ChEBI" id="CHEBI:57834"/>
        <dbReference type="ChEBI" id="CHEBI:59903"/>
        <dbReference type="EC" id="2.5.1.79"/>
    </reaction>
</comment>
<organism evidence="8 9">
    <name type="scientific">Chrysophaeum taylorii</name>
    <dbReference type="NCBI Taxonomy" id="2483200"/>
    <lineage>
        <taxon>Eukaryota</taxon>
        <taxon>Sar</taxon>
        <taxon>Stramenopiles</taxon>
        <taxon>Ochrophyta</taxon>
        <taxon>Pelagophyceae</taxon>
        <taxon>Pelagomonadales</taxon>
        <taxon>Pelagomonadaceae</taxon>
        <taxon>Chrysophaeum</taxon>
    </lineage>
</organism>
<sequence length="310" mass="34122">MRTEGPKSTSSTWFEEGILEESLTIRMRLKKMVVEKQSEFQHIQVIETAPFGKTLVLDGKTQSTAFDERIYHETLVHPAMLLCDAKSVYIGGGGELATARECLRHPGVEKVVMCDLDGDVVDVCKEYLPEWNGGSTEDPRFELHIGDARAFLVDSPAAYDLVVLDIADPIEAGPAVHLYTKDFYDIVKQKLNPGGVVVTQSGPAGVFNFDECFTAIHKTLEASFGEGKVAAYSTSIPSFGSEWGFNVAVRDGPLRFPSDIDAALSTIKGGPLAHYDAQTHRRMFALPKILRNGLRHEARIITAANPVFMF</sequence>
<protein>
    <recommendedName>
        <fullName evidence="5">thermospermine synthase</fullName>
        <ecNumber evidence="5">2.5.1.79</ecNumber>
    </recommendedName>
</protein>
<dbReference type="Pfam" id="PF17284">
    <property type="entry name" value="Spermine_synt_N"/>
    <property type="match status" value="1"/>
</dbReference>
<dbReference type="PROSITE" id="PS51006">
    <property type="entry name" value="PABS_2"/>
    <property type="match status" value="1"/>
</dbReference>
<dbReference type="Gene3D" id="3.40.50.150">
    <property type="entry name" value="Vaccinia Virus protein VP39"/>
    <property type="match status" value="1"/>
</dbReference>
<dbReference type="InterPro" id="IPR035246">
    <property type="entry name" value="Spermidine_synt_N"/>
</dbReference>
<dbReference type="SUPFAM" id="SSF53335">
    <property type="entry name" value="S-adenosyl-L-methionine-dependent methyltransferases"/>
    <property type="match status" value="1"/>
</dbReference>
<dbReference type="EC" id="2.5.1.79" evidence="5"/>
<feature type="active site" description="Proton acceptor" evidence="6">
    <location>
        <position position="165"/>
    </location>
</feature>
<dbReference type="HAMAP" id="MF_00198">
    <property type="entry name" value="Spermidine_synth"/>
    <property type="match status" value="1"/>
</dbReference>
<dbReference type="GO" id="GO:0010487">
    <property type="term" value="F:thermospermine synthase activity"/>
    <property type="evidence" value="ECO:0007669"/>
    <property type="project" value="UniProtKB-EC"/>
</dbReference>
<dbReference type="NCBIfam" id="NF037959">
    <property type="entry name" value="MFS_SpdSyn"/>
    <property type="match status" value="1"/>
</dbReference>
<comment type="caution">
    <text evidence="8">The sequence shown here is derived from an EMBL/GenBank/DDBJ whole genome shotgun (WGS) entry which is preliminary data.</text>
</comment>
<dbReference type="EMBL" id="JAQMWT010000366">
    <property type="protein sequence ID" value="KAJ8602795.1"/>
    <property type="molecule type" value="Genomic_DNA"/>
</dbReference>
<name>A0AAD7XLH2_9STRA</name>
<keyword evidence="9" id="KW-1185">Reference proteome</keyword>
<dbReference type="InterPro" id="IPR029063">
    <property type="entry name" value="SAM-dependent_MTases_sf"/>
</dbReference>
<dbReference type="Proteomes" id="UP001230188">
    <property type="component" value="Unassembled WGS sequence"/>
</dbReference>
<dbReference type="InterPro" id="IPR030374">
    <property type="entry name" value="PABS"/>
</dbReference>
<dbReference type="CDD" id="cd02440">
    <property type="entry name" value="AdoMet_MTases"/>
    <property type="match status" value="1"/>
</dbReference>
<evidence type="ECO:0000256" key="1">
    <source>
        <dbReference type="ARBA" id="ARBA00007867"/>
    </source>
</evidence>
<evidence type="ECO:0000256" key="5">
    <source>
        <dbReference type="ARBA" id="ARBA00049721"/>
    </source>
</evidence>
<evidence type="ECO:0000256" key="3">
    <source>
        <dbReference type="ARBA" id="ARBA00023115"/>
    </source>
</evidence>
<reference evidence="8" key="1">
    <citation type="submission" date="2023-01" db="EMBL/GenBank/DDBJ databases">
        <title>Metagenome sequencing of chrysophaentin producing Chrysophaeum taylorii.</title>
        <authorList>
            <person name="Davison J."/>
            <person name="Bewley C."/>
        </authorList>
    </citation>
    <scope>NUCLEOTIDE SEQUENCE</scope>
    <source>
        <strain evidence="8">NIES-1699</strain>
    </source>
</reference>
<evidence type="ECO:0000256" key="6">
    <source>
        <dbReference type="PROSITE-ProRule" id="PRU00354"/>
    </source>
</evidence>
<feature type="domain" description="PABS" evidence="7">
    <location>
        <begin position="11"/>
        <end position="250"/>
    </location>
</feature>
<dbReference type="InterPro" id="IPR037163">
    <property type="entry name" value="Spermidine_synt_N_sf"/>
</dbReference>
<dbReference type="GO" id="GO:0006596">
    <property type="term" value="P:polyamine biosynthetic process"/>
    <property type="evidence" value="ECO:0007669"/>
    <property type="project" value="UniProtKB-UniRule"/>
</dbReference>
<evidence type="ECO:0000256" key="2">
    <source>
        <dbReference type="ARBA" id="ARBA00022679"/>
    </source>
</evidence>
<keyword evidence="2 6" id="KW-0808">Transferase</keyword>
<dbReference type="AlphaFoldDB" id="A0AAD7XLH2"/>
<accession>A0AAD7XLH2</accession>
<dbReference type="Pfam" id="PF01564">
    <property type="entry name" value="Spermine_synth"/>
    <property type="match status" value="1"/>
</dbReference>
<dbReference type="PANTHER" id="PTHR43317">
    <property type="entry name" value="THERMOSPERMINE SYNTHASE ACAULIS5"/>
    <property type="match status" value="1"/>
</dbReference>
<proteinExistence type="inferred from homology"/>
<evidence type="ECO:0000313" key="9">
    <source>
        <dbReference type="Proteomes" id="UP001230188"/>
    </source>
</evidence>
<evidence type="ECO:0000256" key="4">
    <source>
        <dbReference type="ARBA" id="ARBA00048874"/>
    </source>
</evidence>
<dbReference type="InterPro" id="IPR001045">
    <property type="entry name" value="Spermi_synthase"/>
</dbReference>
<gene>
    <name evidence="8" type="ORF">CTAYLR_002603</name>
</gene>
<dbReference type="FunFam" id="3.40.50.150:FF:000088">
    <property type="entry name" value="Polyamine aminopropyltransferase"/>
    <property type="match status" value="1"/>
</dbReference>